<reference evidence="3 4" key="2">
    <citation type="submission" date="2020-02" db="EMBL/GenBank/DDBJ databases">
        <title>The new genus of Enterobacteriales.</title>
        <authorList>
            <person name="Kim I.S."/>
        </authorList>
    </citation>
    <scope>NUCLEOTIDE SEQUENCE [LARGE SCALE GENOMIC DNA]</scope>
    <source>
        <strain evidence="3 4">SAP-6</strain>
    </source>
</reference>
<dbReference type="AlphaFoldDB" id="A0A845SMV8"/>
<dbReference type="Proteomes" id="UP000461443">
    <property type="component" value="Unassembled WGS sequence"/>
</dbReference>
<dbReference type="EMBL" id="WUBS01000011">
    <property type="protein sequence ID" value="NDL64286.1"/>
    <property type="molecule type" value="Genomic_DNA"/>
</dbReference>
<evidence type="ECO:0000313" key="3">
    <source>
        <dbReference type="EMBL" id="NDL64286.1"/>
    </source>
</evidence>
<keyword evidence="4" id="KW-1185">Reference proteome</keyword>
<evidence type="ECO:0000256" key="1">
    <source>
        <dbReference type="SAM" id="MobiDB-lite"/>
    </source>
</evidence>
<dbReference type="NCBIfam" id="TIGR03021">
    <property type="entry name" value="pilP_fam"/>
    <property type="match status" value="1"/>
</dbReference>
<feature type="chain" id="PRO_5033000449" evidence="2">
    <location>
        <begin position="26"/>
        <end position="168"/>
    </location>
</feature>
<dbReference type="InterPro" id="IPR022753">
    <property type="entry name" value="T4SS_pilus_biogen_PilP"/>
</dbReference>
<name>A0A845SMV8_9GAMM</name>
<sequence length="168" mass="17971">MHNVNAICLLWLLGVTAVFSQPVWAAEVPISAGTDNVTIGQLEAIQSRNFLLEQQVQTARLKRQLRESESIASETAASTTPLPFIPSRPAGEKSDAKFAATSSQKQASSPVRLQEIYGRGTQLRARILLSQGGVTEVIAGDQIPGSQLRVTAVTPATVRLSDGSELSF</sequence>
<protein>
    <submittedName>
        <fullName evidence="3">Type IV pilus biogenesis protein PilP</fullName>
    </submittedName>
</protein>
<keyword evidence="2" id="KW-0732">Signal</keyword>
<gene>
    <name evidence="3" type="primary">pilP</name>
    <name evidence="3" type="ORF">GRH90_16215</name>
</gene>
<feature type="signal peptide" evidence="2">
    <location>
        <begin position="1"/>
        <end position="25"/>
    </location>
</feature>
<comment type="caution">
    <text evidence="3">The sequence shown here is derived from an EMBL/GenBank/DDBJ whole genome shotgun (WGS) entry which is preliminary data.</text>
</comment>
<accession>A0A845SMV8</accession>
<organism evidence="3 4">
    <name type="scientific">Acerihabitans arboris</name>
    <dbReference type="NCBI Taxonomy" id="2691583"/>
    <lineage>
        <taxon>Bacteria</taxon>
        <taxon>Pseudomonadati</taxon>
        <taxon>Pseudomonadota</taxon>
        <taxon>Gammaproteobacteria</taxon>
        <taxon>Enterobacterales</taxon>
        <taxon>Pectobacteriaceae</taxon>
        <taxon>Acerihabitans</taxon>
    </lineage>
</organism>
<dbReference type="RefSeq" id="WP_162367001.1">
    <property type="nucleotide sequence ID" value="NZ_WUBS01000011.1"/>
</dbReference>
<evidence type="ECO:0000256" key="2">
    <source>
        <dbReference type="SAM" id="SignalP"/>
    </source>
</evidence>
<feature type="compositionally biased region" description="Low complexity" evidence="1">
    <location>
        <begin position="70"/>
        <end position="80"/>
    </location>
</feature>
<feature type="region of interest" description="Disordered" evidence="1">
    <location>
        <begin position="68"/>
        <end position="106"/>
    </location>
</feature>
<reference evidence="3 4" key="1">
    <citation type="submission" date="2019-12" db="EMBL/GenBank/DDBJ databases">
        <authorList>
            <person name="Lee S.D."/>
        </authorList>
    </citation>
    <scope>NUCLEOTIDE SEQUENCE [LARGE SCALE GENOMIC DNA]</scope>
    <source>
        <strain evidence="3 4">SAP-6</strain>
    </source>
</reference>
<evidence type="ECO:0000313" key="4">
    <source>
        <dbReference type="Proteomes" id="UP000461443"/>
    </source>
</evidence>
<proteinExistence type="predicted"/>